<name>A0ACB1AGL7_MELEN</name>
<sequence>MVGALHGAADDSVLCLRALNIRALQHALLGRALQHALHGGWPYGFLAR</sequence>
<evidence type="ECO:0000313" key="2">
    <source>
        <dbReference type="Proteomes" id="UP001497535"/>
    </source>
</evidence>
<evidence type="ECO:0000313" key="1">
    <source>
        <dbReference type="EMBL" id="CAK5089954.1"/>
    </source>
</evidence>
<dbReference type="EMBL" id="CAVMJV010000080">
    <property type="protein sequence ID" value="CAK5089954.1"/>
    <property type="molecule type" value="Genomic_DNA"/>
</dbReference>
<protein>
    <submittedName>
        <fullName evidence="1">Uncharacterized protein</fullName>
    </submittedName>
</protein>
<keyword evidence="2" id="KW-1185">Reference proteome</keyword>
<accession>A0ACB1AGL7</accession>
<reference evidence="1" key="1">
    <citation type="submission" date="2023-11" db="EMBL/GenBank/DDBJ databases">
        <authorList>
            <person name="Poullet M."/>
        </authorList>
    </citation>
    <scope>NUCLEOTIDE SEQUENCE</scope>
    <source>
        <strain evidence="1">E1834</strain>
    </source>
</reference>
<organism evidence="1 2">
    <name type="scientific">Meloidogyne enterolobii</name>
    <name type="common">Root-knot nematode worm</name>
    <name type="synonym">Meloidogyne mayaguensis</name>
    <dbReference type="NCBI Taxonomy" id="390850"/>
    <lineage>
        <taxon>Eukaryota</taxon>
        <taxon>Metazoa</taxon>
        <taxon>Ecdysozoa</taxon>
        <taxon>Nematoda</taxon>
        <taxon>Chromadorea</taxon>
        <taxon>Rhabditida</taxon>
        <taxon>Tylenchina</taxon>
        <taxon>Tylenchomorpha</taxon>
        <taxon>Tylenchoidea</taxon>
        <taxon>Meloidogynidae</taxon>
        <taxon>Meloidogyninae</taxon>
        <taxon>Meloidogyne</taxon>
    </lineage>
</organism>
<dbReference type="Proteomes" id="UP001497535">
    <property type="component" value="Unassembled WGS sequence"/>
</dbReference>
<gene>
    <name evidence="1" type="ORF">MENTE1834_LOCUS37715</name>
</gene>
<comment type="caution">
    <text evidence="1">The sequence shown here is derived from an EMBL/GenBank/DDBJ whole genome shotgun (WGS) entry which is preliminary data.</text>
</comment>
<proteinExistence type="predicted"/>